<dbReference type="AlphaFoldDB" id="A0A167QK77"/>
<dbReference type="OrthoDB" id="8964048at2759"/>
<feature type="compositionally biased region" description="Basic residues" evidence="1">
    <location>
        <begin position="127"/>
        <end position="161"/>
    </location>
</feature>
<feature type="compositionally biased region" description="Basic and acidic residues" evidence="1">
    <location>
        <begin position="185"/>
        <end position="195"/>
    </location>
</feature>
<dbReference type="EMBL" id="KV440972">
    <property type="protein sequence ID" value="OAD79827.1"/>
    <property type="molecule type" value="Genomic_DNA"/>
</dbReference>
<feature type="compositionally biased region" description="Basic and acidic residues" evidence="1">
    <location>
        <begin position="1"/>
        <end position="19"/>
    </location>
</feature>
<keyword evidence="3" id="KW-1185">Reference proteome</keyword>
<accession>A0A167QK77</accession>
<feature type="compositionally biased region" description="Basic and acidic residues" evidence="1">
    <location>
        <begin position="46"/>
        <end position="55"/>
    </location>
</feature>
<evidence type="ECO:0000313" key="3">
    <source>
        <dbReference type="Proteomes" id="UP000077315"/>
    </source>
</evidence>
<protein>
    <submittedName>
        <fullName evidence="2">Uncharacterized protein</fullName>
    </submittedName>
</protein>
<evidence type="ECO:0000313" key="2">
    <source>
        <dbReference type="EMBL" id="OAD79827.1"/>
    </source>
</evidence>
<proteinExistence type="predicted"/>
<sequence>MGERDRGSRDSSYKRDRSRSPTRRRHSSPSNDSRRSRSVKSQSSHRHSEQRSRDLAHARDLLAKITETSDRDHVALIAIIREVIQRALMIAAQVEANLIKVEKKMTKTKTRKKKLCLYRILDERDSKRKSKKSKSKDKSRSKSKNKDKKKFYIKRKSKRRSSLSDDDSNPRSAITGKKLKLKIRKTADDKERDQNRSHLLDFLNSAF</sequence>
<evidence type="ECO:0000256" key="1">
    <source>
        <dbReference type="SAM" id="MobiDB-lite"/>
    </source>
</evidence>
<name>A0A167QK77_PHYB8</name>
<gene>
    <name evidence="2" type="ORF">PHYBLDRAFT_58872</name>
</gene>
<dbReference type="Proteomes" id="UP000077315">
    <property type="component" value="Unassembled WGS sequence"/>
</dbReference>
<feature type="region of interest" description="Disordered" evidence="1">
    <location>
        <begin position="126"/>
        <end position="195"/>
    </location>
</feature>
<organism evidence="2 3">
    <name type="scientific">Phycomyces blakesleeanus (strain ATCC 8743b / DSM 1359 / FGSC 10004 / NBRC 33097 / NRRL 1555)</name>
    <dbReference type="NCBI Taxonomy" id="763407"/>
    <lineage>
        <taxon>Eukaryota</taxon>
        <taxon>Fungi</taxon>
        <taxon>Fungi incertae sedis</taxon>
        <taxon>Mucoromycota</taxon>
        <taxon>Mucoromycotina</taxon>
        <taxon>Mucoromycetes</taxon>
        <taxon>Mucorales</taxon>
        <taxon>Phycomycetaceae</taxon>
        <taxon>Phycomyces</taxon>
    </lineage>
</organism>
<dbReference type="VEuPathDB" id="FungiDB:PHYBLDRAFT_58872"/>
<dbReference type="STRING" id="763407.A0A167QK77"/>
<dbReference type="GeneID" id="29001301"/>
<dbReference type="InParanoid" id="A0A167QK77"/>
<dbReference type="RefSeq" id="XP_018297867.1">
    <property type="nucleotide sequence ID" value="XM_018440395.1"/>
</dbReference>
<reference evidence="3" key="1">
    <citation type="submission" date="2015-06" db="EMBL/GenBank/DDBJ databases">
        <title>Expansion of signal transduction pathways in fungi by whole-genome duplication.</title>
        <authorList>
            <consortium name="DOE Joint Genome Institute"/>
            <person name="Corrochano L.M."/>
            <person name="Kuo A."/>
            <person name="Marcet-Houben M."/>
            <person name="Polaino S."/>
            <person name="Salamov A."/>
            <person name="Villalobos J.M."/>
            <person name="Alvarez M.I."/>
            <person name="Avalos J."/>
            <person name="Benito E.P."/>
            <person name="Benoit I."/>
            <person name="Burger G."/>
            <person name="Camino L.P."/>
            <person name="Canovas D."/>
            <person name="Cerda-Olmedo E."/>
            <person name="Cheng J.-F."/>
            <person name="Dominguez A."/>
            <person name="Elias M."/>
            <person name="Eslava A.P."/>
            <person name="Glaser F."/>
            <person name="Grimwood J."/>
            <person name="Gutierrez G."/>
            <person name="Heitman J."/>
            <person name="Henrissat B."/>
            <person name="Iturriaga E.A."/>
            <person name="Lang B.F."/>
            <person name="Lavin J.L."/>
            <person name="Lee S."/>
            <person name="Li W."/>
            <person name="Lindquist E."/>
            <person name="Lopez-Garcia S."/>
            <person name="Luque E.M."/>
            <person name="Marcos A.T."/>
            <person name="Martin J."/>
            <person name="McCluskey K."/>
            <person name="Medina H.R."/>
            <person name="Miralles-Duran A."/>
            <person name="Miyazaki A."/>
            <person name="Munoz-Torres E."/>
            <person name="Oguiza J.A."/>
            <person name="Ohm R."/>
            <person name="Olmedo M."/>
            <person name="Orejas M."/>
            <person name="Ortiz-Castellanos L."/>
            <person name="Pisabarro A.G."/>
            <person name="Rodriguez-Romero J."/>
            <person name="Ruiz-Herrera J."/>
            <person name="Ruiz-Vazquez R."/>
            <person name="Sanz C."/>
            <person name="Schackwitz W."/>
            <person name="Schmutz J."/>
            <person name="Shahriari M."/>
            <person name="Shelest E."/>
            <person name="Silva-Franco F."/>
            <person name="Soanes D."/>
            <person name="Syed K."/>
            <person name="Tagua V.G."/>
            <person name="Talbot N.J."/>
            <person name="Thon M."/>
            <person name="De vries R.P."/>
            <person name="Wiebenga A."/>
            <person name="Yadav J.S."/>
            <person name="Braun E.L."/>
            <person name="Baker S."/>
            <person name="Garre V."/>
            <person name="Horwitz B."/>
            <person name="Torres-Martinez S."/>
            <person name="Idnurm A."/>
            <person name="Herrera-Estrella A."/>
            <person name="Gabaldon T."/>
            <person name="Grigoriev I.V."/>
        </authorList>
    </citation>
    <scope>NUCLEOTIDE SEQUENCE [LARGE SCALE GENOMIC DNA]</scope>
    <source>
        <strain evidence="3">NRRL 1555(-)</strain>
    </source>
</reference>
<feature type="region of interest" description="Disordered" evidence="1">
    <location>
        <begin position="1"/>
        <end position="55"/>
    </location>
</feature>